<evidence type="ECO:0000313" key="2">
    <source>
        <dbReference type="EMBL" id="GAQ64068.1"/>
    </source>
</evidence>
<protein>
    <submittedName>
        <fullName evidence="2">Uncharacterized protein</fullName>
    </submittedName>
</protein>
<evidence type="ECO:0000313" key="3">
    <source>
        <dbReference type="Proteomes" id="UP000067448"/>
    </source>
</evidence>
<dbReference type="AlphaFoldDB" id="A0A124C4D3"/>
<comment type="caution">
    <text evidence="2">The sequence shown here is derived from an EMBL/GenBank/DDBJ whole genome shotgun (WGS) entry which is preliminary data.</text>
</comment>
<sequence>MRRPRRAPRRGGASAVPGVRPDRTRTILDGMPTPLVVVYPPDEDGGRRVRAAGEILGRAYTLTDLVEFLRRAGLDDWDDTEARTTGLIDWRGGGPDTWPRDPGPAGAT</sequence>
<reference evidence="2 3" key="2">
    <citation type="journal article" date="2016" name="Genome Announc.">
        <title>Draft Genome Sequences of Streptomyces scabiei S58, Streptomyces turgidiscabies T45, and Streptomyces acidiscabies a10, the Pathogens of Potato Common Scab, Isolated in Japan.</title>
        <authorList>
            <person name="Tomihama T."/>
            <person name="Nishi Y."/>
            <person name="Sakai M."/>
            <person name="Ikenaga M."/>
            <person name="Okubo T."/>
            <person name="Ikeda S."/>
        </authorList>
    </citation>
    <scope>NUCLEOTIDE SEQUENCE [LARGE SCALE GENOMIC DNA]</scope>
    <source>
        <strain evidence="2 3">S58</strain>
    </source>
</reference>
<proteinExistence type="predicted"/>
<reference evidence="3" key="3">
    <citation type="submission" date="2016-02" db="EMBL/GenBank/DDBJ databases">
        <title>Draft genome of pathogenic Streptomyces sp. in Japan.</title>
        <authorList>
            <person name="Tomihama T."/>
            <person name="Ikenaga M."/>
            <person name="Sakai M."/>
            <person name="Okubo T."/>
            <person name="Ikeda S."/>
        </authorList>
    </citation>
    <scope>NUCLEOTIDE SEQUENCE [LARGE SCALE GENOMIC DNA]</scope>
    <source>
        <strain evidence="3">S58</strain>
    </source>
</reference>
<organism evidence="2 3">
    <name type="scientific">Streptomyces scabiei</name>
    <dbReference type="NCBI Taxonomy" id="1930"/>
    <lineage>
        <taxon>Bacteria</taxon>
        <taxon>Bacillati</taxon>
        <taxon>Actinomycetota</taxon>
        <taxon>Actinomycetes</taxon>
        <taxon>Kitasatosporales</taxon>
        <taxon>Streptomycetaceae</taxon>
        <taxon>Streptomyces</taxon>
    </lineage>
</organism>
<dbReference type="Proteomes" id="UP000067448">
    <property type="component" value="Unassembled WGS sequence"/>
</dbReference>
<dbReference type="EMBL" id="BCMM01000021">
    <property type="protein sequence ID" value="GAQ64068.1"/>
    <property type="molecule type" value="Genomic_DNA"/>
</dbReference>
<name>A0A124C4D3_STRSC</name>
<reference evidence="3" key="1">
    <citation type="submission" date="2015-11" db="EMBL/GenBank/DDBJ databases">
        <authorList>
            <consortium name="Cross-ministerial Strategic Innovation Promotion Program (SIP) consortium"/>
            <person name="Tomihama T."/>
            <person name="Ikenaga M."/>
            <person name="Sakai M."/>
            <person name="Okubo T."/>
            <person name="Ikeda S."/>
        </authorList>
    </citation>
    <scope>NUCLEOTIDE SEQUENCE [LARGE SCALE GENOMIC DNA]</scope>
    <source>
        <strain evidence="3">S58</strain>
    </source>
</reference>
<feature type="region of interest" description="Disordered" evidence="1">
    <location>
        <begin position="85"/>
        <end position="108"/>
    </location>
</feature>
<accession>A0A124C4D3</accession>
<gene>
    <name evidence="2" type="ORF">SsS58_04458</name>
</gene>
<feature type="region of interest" description="Disordered" evidence="1">
    <location>
        <begin position="1"/>
        <end position="27"/>
    </location>
</feature>
<evidence type="ECO:0000256" key="1">
    <source>
        <dbReference type="SAM" id="MobiDB-lite"/>
    </source>
</evidence>